<keyword evidence="9 11" id="KW-0807">Transducer</keyword>
<dbReference type="SMART" id="SM00086">
    <property type="entry name" value="PAC"/>
    <property type="match status" value="1"/>
</dbReference>
<evidence type="ECO:0000256" key="9">
    <source>
        <dbReference type="ARBA" id="ARBA00023224"/>
    </source>
</evidence>
<dbReference type="RefSeq" id="WP_091961424.1">
    <property type="nucleotide sequence ID" value="NZ_FOLH01000003.1"/>
</dbReference>
<dbReference type="Gene3D" id="3.30.450.20">
    <property type="entry name" value="PAS domain"/>
    <property type="match status" value="1"/>
</dbReference>
<dbReference type="GO" id="GO:0005886">
    <property type="term" value="C:plasma membrane"/>
    <property type="evidence" value="ECO:0007669"/>
    <property type="project" value="UniProtKB-SubCell"/>
</dbReference>
<evidence type="ECO:0000313" key="17">
    <source>
        <dbReference type="Proteomes" id="UP000199058"/>
    </source>
</evidence>
<dbReference type="PANTHER" id="PTHR32089">
    <property type="entry name" value="METHYL-ACCEPTING CHEMOTAXIS PROTEIN MCPB"/>
    <property type="match status" value="1"/>
</dbReference>
<dbReference type="PROSITE" id="PS50111">
    <property type="entry name" value="CHEMOTAXIS_TRANSDUC_2"/>
    <property type="match status" value="1"/>
</dbReference>
<protein>
    <submittedName>
        <fullName evidence="16">Methyl-accepting chemotaxis sensory transducer with Pas/Pac sensor</fullName>
    </submittedName>
</protein>
<name>A0A1I1GKS1_9GAMM</name>
<evidence type="ECO:0000259" key="14">
    <source>
        <dbReference type="PROSITE" id="PS50111"/>
    </source>
</evidence>
<evidence type="ECO:0000256" key="11">
    <source>
        <dbReference type="PROSITE-ProRule" id="PRU00284"/>
    </source>
</evidence>
<comment type="subcellular location">
    <subcellularLocation>
        <location evidence="1">Cell inner membrane</location>
        <topology evidence="1">Multi-pass membrane protein</topology>
    </subcellularLocation>
</comment>
<dbReference type="EMBL" id="FOLH01000003">
    <property type="protein sequence ID" value="SFC12055.1"/>
    <property type="molecule type" value="Genomic_DNA"/>
</dbReference>
<reference evidence="16 17" key="1">
    <citation type="submission" date="2016-10" db="EMBL/GenBank/DDBJ databases">
        <authorList>
            <person name="de Groot N.N."/>
        </authorList>
    </citation>
    <scope>NUCLEOTIDE SEQUENCE [LARGE SCALE GENOMIC DNA]</scope>
    <source>
        <strain evidence="16 17">DSM 18438</strain>
    </source>
</reference>
<sequence length="518" mass="57757">MRNNQPVTQNESKYPAGVRLVSTTDLRGIITYANADFCKVSGYSLEELVGQNHNMIRHPDMPAEAFADLWATLKAGESWIGVVKNRCKNGDYYWVDAYITPIYQNDQIVGYQSVRTKPSSRRVADANRLYQRLKQGKPTHSRPLPLLHLNLIGLAFLAPLITWLGMQWAANFAWLWLALPLLSGCLAWLALSPVRELKQLALKVVNNPLAQKVFTQRRDETGAASLAFYTYRARTRTILGRMDDTLQALRDIIGQLNIQVQTNHHNQDEQEKDLELIATAIHEMSASIREIDSSIQENSEHIESSNNTCRDGREKIEASSVKIQQVCQELDKASTEVDKLSKASDEVDQVMDQIAGISEQTNLLALNAAIEAARAGEQGRGFAVVADEVRQLAARAQASTEDIRQTLEQIRGIVSTVVGQMETSGQRVGQTREQIEHSIESFRAIEEAFGNITLREAQVASAVSQQRSVADEIDQRILSIRDQASSTLESSHKATLALEELKSQGQQLESTIKAFSYV</sequence>
<evidence type="ECO:0000256" key="4">
    <source>
        <dbReference type="ARBA" id="ARBA00022500"/>
    </source>
</evidence>
<dbReference type="OrthoDB" id="5675566at2"/>
<keyword evidence="5" id="KW-0997">Cell inner membrane</keyword>
<evidence type="ECO:0000256" key="2">
    <source>
        <dbReference type="ARBA" id="ARBA00022475"/>
    </source>
</evidence>
<accession>A0A1I1GKS1</accession>
<dbReference type="FunFam" id="1.10.287.950:FF:000001">
    <property type="entry name" value="Methyl-accepting chemotaxis sensory transducer"/>
    <property type="match status" value="1"/>
</dbReference>
<dbReference type="CDD" id="cd00130">
    <property type="entry name" value="PAS"/>
    <property type="match status" value="1"/>
</dbReference>
<dbReference type="SUPFAM" id="SSF55785">
    <property type="entry name" value="PYP-like sensor domain (PAS domain)"/>
    <property type="match status" value="1"/>
</dbReference>
<feature type="domain" description="PAS" evidence="15">
    <location>
        <begin position="25"/>
        <end position="60"/>
    </location>
</feature>
<evidence type="ECO:0000259" key="15">
    <source>
        <dbReference type="PROSITE" id="PS50112"/>
    </source>
</evidence>
<keyword evidence="7 13" id="KW-1133">Transmembrane helix</keyword>
<dbReference type="GO" id="GO:0007165">
    <property type="term" value="P:signal transduction"/>
    <property type="evidence" value="ECO:0007669"/>
    <property type="project" value="UniProtKB-KW"/>
</dbReference>
<evidence type="ECO:0000313" key="16">
    <source>
        <dbReference type="EMBL" id="SFC12055.1"/>
    </source>
</evidence>
<keyword evidence="8 13" id="KW-0472">Membrane</keyword>
<keyword evidence="6 13" id="KW-0812">Transmembrane</keyword>
<dbReference type="InterPro" id="IPR013655">
    <property type="entry name" value="PAS_fold_3"/>
</dbReference>
<dbReference type="NCBIfam" id="TIGR00229">
    <property type="entry name" value="sensory_box"/>
    <property type="match status" value="1"/>
</dbReference>
<dbReference type="InterPro" id="IPR001610">
    <property type="entry name" value="PAC"/>
</dbReference>
<dbReference type="Pfam" id="PF00015">
    <property type="entry name" value="MCPsignal"/>
    <property type="match status" value="1"/>
</dbReference>
<dbReference type="SUPFAM" id="SSF58104">
    <property type="entry name" value="Methyl-accepting chemotaxis protein (MCP) signaling domain"/>
    <property type="match status" value="1"/>
</dbReference>
<dbReference type="Gene3D" id="1.10.287.950">
    <property type="entry name" value="Methyl-accepting chemotaxis protein"/>
    <property type="match status" value="1"/>
</dbReference>
<dbReference type="AlphaFoldDB" id="A0A1I1GKS1"/>
<dbReference type="STRING" id="1122252.SAMN05660443_1488"/>
<evidence type="ECO:0000256" key="7">
    <source>
        <dbReference type="ARBA" id="ARBA00022989"/>
    </source>
</evidence>
<dbReference type="GO" id="GO:0004888">
    <property type="term" value="F:transmembrane signaling receptor activity"/>
    <property type="evidence" value="ECO:0007669"/>
    <property type="project" value="InterPro"/>
</dbReference>
<dbReference type="PRINTS" id="PR00260">
    <property type="entry name" value="CHEMTRNSDUCR"/>
</dbReference>
<gene>
    <name evidence="16" type="ORF">SAMN05660443_1488</name>
</gene>
<comment type="similarity">
    <text evidence="10">Belongs to the methyl-accepting chemotaxis (MCP) protein family.</text>
</comment>
<dbReference type="FunFam" id="3.30.450.20:FF:000046">
    <property type="entry name" value="Aerotaxis sensor receptor"/>
    <property type="match status" value="1"/>
</dbReference>
<keyword evidence="3" id="KW-0488">Methylation</keyword>
<proteinExistence type="inferred from homology"/>
<evidence type="ECO:0000256" key="5">
    <source>
        <dbReference type="ARBA" id="ARBA00022519"/>
    </source>
</evidence>
<keyword evidence="2" id="KW-1003">Cell membrane</keyword>
<organism evidence="16 17">
    <name type="scientific">Marinospirillum celere</name>
    <dbReference type="NCBI Taxonomy" id="1122252"/>
    <lineage>
        <taxon>Bacteria</taxon>
        <taxon>Pseudomonadati</taxon>
        <taxon>Pseudomonadota</taxon>
        <taxon>Gammaproteobacteria</taxon>
        <taxon>Oceanospirillales</taxon>
        <taxon>Oceanospirillaceae</taxon>
        <taxon>Marinospirillum</taxon>
    </lineage>
</organism>
<dbReference type="SMART" id="SM00283">
    <property type="entry name" value="MA"/>
    <property type="match status" value="1"/>
</dbReference>
<dbReference type="InterPro" id="IPR000014">
    <property type="entry name" value="PAS"/>
</dbReference>
<dbReference type="PROSITE" id="PS50112">
    <property type="entry name" value="PAS"/>
    <property type="match status" value="1"/>
</dbReference>
<feature type="transmembrane region" description="Helical" evidence="13">
    <location>
        <begin position="144"/>
        <end position="166"/>
    </location>
</feature>
<evidence type="ECO:0000256" key="8">
    <source>
        <dbReference type="ARBA" id="ARBA00023136"/>
    </source>
</evidence>
<keyword evidence="12" id="KW-0175">Coiled coil</keyword>
<feature type="transmembrane region" description="Helical" evidence="13">
    <location>
        <begin position="172"/>
        <end position="191"/>
    </location>
</feature>
<evidence type="ECO:0000256" key="3">
    <source>
        <dbReference type="ARBA" id="ARBA00022481"/>
    </source>
</evidence>
<dbReference type="Proteomes" id="UP000199058">
    <property type="component" value="Unassembled WGS sequence"/>
</dbReference>
<feature type="coiled-coil region" evidence="12">
    <location>
        <begin position="323"/>
        <end position="360"/>
    </location>
</feature>
<evidence type="ECO:0000256" key="13">
    <source>
        <dbReference type="SAM" id="Phobius"/>
    </source>
</evidence>
<evidence type="ECO:0000256" key="6">
    <source>
        <dbReference type="ARBA" id="ARBA00022692"/>
    </source>
</evidence>
<feature type="domain" description="Methyl-accepting transducer" evidence="14">
    <location>
        <begin position="245"/>
        <end position="481"/>
    </location>
</feature>
<dbReference type="Pfam" id="PF08447">
    <property type="entry name" value="PAS_3"/>
    <property type="match status" value="1"/>
</dbReference>
<dbReference type="PANTHER" id="PTHR32089:SF52">
    <property type="entry name" value="CHEMOTAXIS SIGNAL TRANSDUCTION SYSTEM METHYL ACCEPTING SENSORY TRANSDUCER WITH PAS SENSORY DOMAIN"/>
    <property type="match status" value="1"/>
</dbReference>
<dbReference type="InterPro" id="IPR004090">
    <property type="entry name" value="Chemotax_Me-accpt_rcpt"/>
</dbReference>
<keyword evidence="17" id="KW-1185">Reference proteome</keyword>
<dbReference type="InterPro" id="IPR035965">
    <property type="entry name" value="PAS-like_dom_sf"/>
</dbReference>
<evidence type="ECO:0000256" key="1">
    <source>
        <dbReference type="ARBA" id="ARBA00004429"/>
    </source>
</evidence>
<evidence type="ECO:0000256" key="10">
    <source>
        <dbReference type="ARBA" id="ARBA00029447"/>
    </source>
</evidence>
<dbReference type="GO" id="GO:0052131">
    <property type="term" value="P:positive aerotaxis"/>
    <property type="evidence" value="ECO:0007669"/>
    <property type="project" value="UniProtKB-ARBA"/>
</dbReference>
<dbReference type="CDD" id="cd11386">
    <property type="entry name" value="MCP_signal"/>
    <property type="match status" value="1"/>
</dbReference>
<dbReference type="InterPro" id="IPR004089">
    <property type="entry name" value="MCPsignal_dom"/>
</dbReference>
<keyword evidence="4" id="KW-0145">Chemotaxis</keyword>
<evidence type="ECO:0000256" key="12">
    <source>
        <dbReference type="SAM" id="Coils"/>
    </source>
</evidence>